<dbReference type="EMBL" id="AFCS01000941">
    <property type="protein sequence ID" value="EHC75741.1"/>
    <property type="molecule type" value="Genomic_DNA"/>
</dbReference>
<proteinExistence type="predicted"/>
<dbReference type="AlphaFoldDB" id="G5Q723"/>
<organism evidence="1 2">
    <name type="scientific">Salmonella enterica subsp. enterica serovar Montevideo str. S5-403</name>
    <dbReference type="NCBI Taxonomy" id="913242"/>
    <lineage>
        <taxon>Bacteria</taxon>
        <taxon>Pseudomonadati</taxon>
        <taxon>Pseudomonadota</taxon>
        <taxon>Gammaproteobacteria</taxon>
        <taxon>Enterobacterales</taxon>
        <taxon>Enterobacteriaceae</taxon>
        <taxon>Salmonella</taxon>
    </lineage>
</organism>
<evidence type="ECO:0000313" key="1">
    <source>
        <dbReference type="EMBL" id="EHC75741.1"/>
    </source>
</evidence>
<evidence type="ECO:0000313" key="2">
    <source>
        <dbReference type="Proteomes" id="UP000003221"/>
    </source>
</evidence>
<name>G5Q723_SALMO</name>
<protein>
    <submittedName>
        <fullName evidence="1">Uncharacterized protein</fullName>
    </submittedName>
</protein>
<comment type="caution">
    <text evidence="1">The sequence shown here is derived from an EMBL/GenBank/DDBJ whole genome shotgun (WGS) entry which is preliminary data.</text>
</comment>
<accession>G5Q723</accession>
<dbReference type="Proteomes" id="UP000003221">
    <property type="component" value="Unassembled WGS sequence"/>
</dbReference>
<sequence>MSGPIADSGALSGPREPIAARYRAHAPEQAFQAVTVVSCK</sequence>
<dbReference type="PATRIC" id="fig|913242.3.peg.3516"/>
<reference evidence="1 2" key="1">
    <citation type="journal article" date="2011" name="BMC Genomics">
        <title>Genome sequencing reveals diversification of virulence factor content and possible host adaptation in distinct subpopulations of Salmonella enterica.</title>
        <authorList>
            <person name="den Bakker H.C."/>
            <person name="Moreno Switt A.I."/>
            <person name="Govoni G."/>
            <person name="Cummings C.A."/>
            <person name="Ranieri M.L."/>
            <person name="Degoricija L."/>
            <person name="Hoelzer K."/>
            <person name="Rodriguez-Rivera L.D."/>
            <person name="Brown S."/>
            <person name="Bolchacova E."/>
            <person name="Furtado M.R."/>
            <person name="Wiedmann M."/>
        </authorList>
    </citation>
    <scope>NUCLEOTIDE SEQUENCE [LARGE SCALE GENOMIC DNA]</scope>
    <source>
        <strain evidence="1 2">S5-403</strain>
    </source>
</reference>
<gene>
    <name evidence="1" type="ORF">LTSEMON_4081</name>
</gene>